<evidence type="ECO:0000313" key="3">
    <source>
        <dbReference type="Proteomes" id="UP000032702"/>
    </source>
</evidence>
<organism evidence="2 3">
    <name type="scientific">Stigmatella aurantiaca (strain DW4/3-1)</name>
    <dbReference type="NCBI Taxonomy" id="378806"/>
    <lineage>
        <taxon>Bacteria</taxon>
        <taxon>Pseudomonadati</taxon>
        <taxon>Myxococcota</taxon>
        <taxon>Myxococcia</taxon>
        <taxon>Myxococcales</taxon>
        <taxon>Cystobacterineae</taxon>
        <taxon>Archangiaceae</taxon>
        <taxon>Stigmatella</taxon>
    </lineage>
</organism>
<feature type="region of interest" description="Disordered" evidence="1">
    <location>
        <begin position="285"/>
        <end position="324"/>
    </location>
</feature>
<gene>
    <name evidence="2" type="ORF">STIAU_6926</name>
</gene>
<protein>
    <recommendedName>
        <fullName evidence="4">HD domain-containing protein</fullName>
    </recommendedName>
</protein>
<dbReference type="AlphaFoldDB" id="Q095V1"/>
<evidence type="ECO:0000256" key="1">
    <source>
        <dbReference type="SAM" id="MobiDB-lite"/>
    </source>
</evidence>
<comment type="caution">
    <text evidence="2">The sequence shown here is derived from an EMBL/GenBank/DDBJ whole genome shotgun (WGS) entry which is preliminary data.</text>
</comment>
<sequence length="324" mass="33834">MEGKRLRASSEGPAVCLGRSRGELRMMNPSSRSTRVAPAGLAGLRPLLSELLDLKRVRTPDHPQGLSAQGFRRAWAALAAGVEPIRVALRETALALAAVRLGGMDAAVLHRAGLSSEAATNVLRRSLEAAAIPLDPRLRERLHAALAEPFGTEDASPPAFVEKLVRQPRAGATSPHGPRILMEPLESHADHCYAVAISAVLMAPLMEADPMLPFVAGLSHHLFSAELPDAGFAGEVLLGEELAPIVKRLTERALDCLDAAPAARVKASHGLLTHAETPEAQAFHARGCPRSGAGDGLPRPGRELHPRTGAGGSGAGARGASSGI</sequence>
<accession>Q095V1</accession>
<dbReference type="SUPFAM" id="SSF109604">
    <property type="entry name" value="HD-domain/PDEase-like"/>
    <property type="match status" value="1"/>
</dbReference>
<reference evidence="2 3" key="1">
    <citation type="submission" date="2006-04" db="EMBL/GenBank/DDBJ databases">
        <authorList>
            <person name="Nierman W.C."/>
        </authorList>
    </citation>
    <scope>NUCLEOTIDE SEQUENCE [LARGE SCALE GENOMIC DNA]</scope>
    <source>
        <strain evidence="2 3">DW4/3-1</strain>
    </source>
</reference>
<evidence type="ECO:0000313" key="2">
    <source>
        <dbReference type="EMBL" id="EAU67498.1"/>
    </source>
</evidence>
<name>Q095V1_STIAD</name>
<evidence type="ECO:0008006" key="4">
    <source>
        <dbReference type="Google" id="ProtNLM"/>
    </source>
</evidence>
<dbReference type="EMBL" id="AAMD01000032">
    <property type="protein sequence ID" value="EAU67498.1"/>
    <property type="molecule type" value="Genomic_DNA"/>
</dbReference>
<proteinExistence type="predicted"/>
<dbReference type="Proteomes" id="UP000032702">
    <property type="component" value="Unassembled WGS sequence"/>
</dbReference>